<name>A0ABS5TIU2_9ACTN</name>
<accession>A0ABS5TIU2</accession>
<sequence>MLIDCDSCAVRGRACRDCVVTVMLAAPTVRRAGADPGADTGTGIELDRQEQAAIAALAGSGLVPPLRLVARPVDPDEAGVLNWDHEPAPAAPRTQSGTAHRTGHRTGDAASRRHHREAG</sequence>
<reference evidence="2 3" key="1">
    <citation type="submission" date="2021-05" db="EMBL/GenBank/DDBJ databases">
        <title>Kineosporia and Streptomyces sp. nov. two new marine actinobacteria isolated from Coral.</title>
        <authorList>
            <person name="Buangrab K."/>
            <person name="Sutthacheep M."/>
            <person name="Yeemin T."/>
            <person name="Harunari E."/>
            <person name="Igarashi Y."/>
            <person name="Kanchanasin P."/>
            <person name="Tanasupawat S."/>
            <person name="Phongsopitanun W."/>
        </authorList>
    </citation>
    <scope>NUCLEOTIDE SEQUENCE [LARGE SCALE GENOMIC DNA]</scope>
    <source>
        <strain evidence="2 3">J2-2</strain>
    </source>
</reference>
<comment type="caution">
    <text evidence="2">The sequence shown here is derived from an EMBL/GenBank/DDBJ whole genome shotgun (WGS) entry which is preliminary data.</text>
</comment>
<feature type="region of interest" description="Disordered" evidence="1">
    <location>
        <begin position="77"/>
        <end position="119"/>
    </location>
</feature>
<feature type="compositionally biased region" description="Basic and acidic residues" evidence="1">
    <location>
        <begin position="105"/>
        <end position="119"/>
    </location>
</feature>
<evidence type="ECO:0000313" key="3">
    <source>
        <dbReference type="Proteomes" id="UP001197247"/>
    </source>
</evidence>
<organism evidence="2 3">
    <name type="scientific">Kineosporia corallincola</name>
    <dbReference type="NCBI Taxonomy" id="2835133"/>
    <lineage>
        <taxon>Bacteria</taxon>
        <taxon>Bacillati</taxon>
        <taxon>Actinomycetota</taxon>
        <taxon>Actinomycetes</taxon>
        <taxon>Kineosporiales</taxon>
        <taxon>Kineosporiaceae</taxon>
        <taxon>Kineosporia</taxon>
    </lineage>
</organism>
<evidence type="ECO:0000256" key="1">
    <source>
        <dbReference type="SAM" id="MobiDB-lite"/>
    </source>
</evidence>
<dbReference type="Proteomes" id="UP001197247">
    <property type="component" value="Unassembled WGS sequence"/>
</dbReference>
<evidence type="ECO:0000313" key="2">
    <source>
        <dbReference type="EMBL" id="MBT0771022.1"/>
    </source>
</evidence>
<gene>
    <name evidence="2" type="ORF">KIH74_18935</name>
</gene>
<proteinExistence type="predicted"/>
<dbReference type="EMBL" id="JAHBAY010000007">
    <property type="protein sequence ID" value="MBT0771022.1"/>
    <property type="molecule type" value="Genomic_DNA"/>
</dbReference>
<keyword evidence="3" id="KW-1185">Reference proteome</keyword>
<dbReference type="RefSeq" id="WP_214157298.1">
    <property type="nucleotide sequence ID" value="NZ_JAHBAY010000007.1"/>
</dbReference>
<protein>
    <submittedName>
        <fullName evidence="2">Uncharacterized protein</fullName>
    </submittedName>
</protein>